<dbReference type="GO" id="GO:0005635">
    <property type="term" value="C:nuclear envelope"/>
    <property type="evidence" value="ECO:0007669"/>
    <property type="project" value="TreeGrafter"/>
</dbReference>
<reference evidence="9 10" key="1">
    <citation type="journal article" date="2019" name="Sci. Rep.">
        <title>Comparative genomics of chytrid fungi reveal insights into the obligate biotrophic and pathogenic lifestyle of Synchytrium endobioticum.</title>
        <authorList>
            <person name="van de Vossenberg B.T.L.H."/>
            <person name="Warris S."/>
            <person name="Nguyen H.D.T."/>
            <person name="van Gent-Pelzer M.P.E."/>
            <person name="Joly D.L."/>
            <person name="van de Geest H.C."/>
            <person name="Bonants P.J.M."/>
            <person name="Smith D.S."/>
            <person name="Levesque C.A."/>
            <person name="van der Lee T.A.J."/>
        </authorList>
    </citation>
    <scope>NUCLEOTIDE SEQUENCE [LARGE SCALE GENOMIC DNA]</scope>
    <source>
        <strain evidence="9 10">CBS 675.73</strain>
    </source>
</reference>
<dbReference type="STRING" id="246404.A0A507E094"/>
<dbReference type="Gene3D" id="6.10.250.90">
    <property type="match status" value="1"/>
</dbReference>
<dbReference type="PANTHER" id="PTHR23168">
    <property type="entry name" value="MITOTIC SPINDLE ASSEMBLY CHECKPOINT PROTEIN MAD1 MITOTIC ARREST DEFICIENT-LIKE PROTEIN 1"/>
    <property type="match status" value="1"/>
</dbReference>
<feature type="coiled-coil region" evidence="8">
    <location>
        <begin position="132"/>
        <end position="176"/>
    </location>
</feature>
<dbReference type="GO" id="GO:0051301">
    <property type="term" value="P:cell division"/>
    <property type="evidence" value="ECO:0007669"/>
    <property type="project" value="UniProtKB-KW"/>
</dbReference>
<dbReference type="AlphaFoldDB" id="A0A507E094"/>
<comment type="subcellular location">
    <subcellularLocation>
        <location evidence="1">Nucleus</location>
    </subcellularLocation>
</comment>
<evidence type="ECO:0000256" key="7">
    <source>
        <dbReference type="ARBA" id="ARBA00023306"/>
    </source>
</evidence>
<evidence type="ECO:0000256" key="1">
    <source>
        <dbReference type="ARBA" id="ARBA00004123"/>
    </source>
</evidence>
<evidence type="ECO:0000313" key="9">
    <source>
        <dbReference type="EMBL" id="TPX56857.1"/>
    </source>
</evidence>
<comment type="caution">
    <text evidence="9">The sequence shown here is derived from an EMBL/GenBank/DDBJ whole genome shotgun (WGS) entry which is preliminary data.</text>
</comment>
<evidence type="ECO:0000256" key="5">
    <source>
        <dbReference type="ARBA" id="ARBA00022776"/>
    </source>
</evidence>
<dbReference type="SUPFAM" id="SSF75704">
    <property type="entry name" value="Mitotic arrest deficient-like 1, Mad1"/>
    <property type="match status" value="1"/>
</dbReference>
<comment type="similarity">
    <text evidence="2">Belongs to the MAD1 family.</text>
</comment>
<dbReference type="InterPro" id="IPR008672">
    <property type="entry name" value="Mad1"/>
</dbReference>
<keyword evidence="4" id="KW-0132">Cell division</keyword>
<gene>
    <name evidence="9" type="ORF">CcCBS67573_g09307</name>
</gene>
<sequence length="579" mass="65745">DAQNSNASKLRSENHALAEKCALLEEKLREVEHRRDFDLANLSNDLKRAQTRVEMVSRQLQEESKSKALALSHVADLQMKVSELESGSDESHFKRNSHGTEEIIQKQLDDQLKHIHLLETAKIALTKEVTHLRSLRESTATLQETNRSLQHQLAQCANLRERFAEAQVEAMALKAEKQRWTSLLRDSDFRDSSGDEITPLSLARLLSAERLERARDKERVVEDKSRMKVLEASVLGLEKEVESLKQTQRNLEAKAETQIRVLKRVEMGRDFAVREAQFLREQMKSMQFDEETGFEQEAATNRTAELEELLKDYKSHLQALETELASIKASSGSGKNASVTREPDSAGPLHLELLARVQELENEVNSLTTDKAVLEKEVENFDQQIVVLERAIGQGAFDRANLKVLQLADNPETQAFAIRKEKLDALEAENKALQARLLGSEWGALVPVEIVKTAEMECQRLMKLIEERDKRILRLREVFSEKSQEFKEAVFSLLGYKVEFQESRVRLMSTFSDENGADPSFIFTSQENDHGTLQIVGGHPDRIQQLNQLRECYIVQHGSVPAFLASVTLKGWEGSHMVG</sequence>
<evidence type="ECO:0000313" key="10">
    <source>
        <dbReference type="Proteomes" id="UP000320333"/>
    </source>
</evidence>
<evidence type="ECO:0000256" key="6">
    <source>
        <dbReference type="ARBA" id="ARBA00023242"/>
    </source>
</evidence>
<keyword evidence="6" id="KW-0539">Nucleus</keyword>
<feature type="coiled-coil region" evidence="8">
    <location>
        <begin position="7"/>
        <end position="66"/>
    </location>
</feature>
<dbReference type="Gene3D" id="1.20.5.170">
    <property type="match status" value="1"/>
</dbReference>
<keyword evidence="5" id="KW-0498">Mitosis</keyword>
<proteinExistence type="inferred from homology"/>
<dbReference type="GO" id="GO:0072686">
    <property type="term" value="C:mitotic spindle"/>
    <property type="evidence" value="ECO:0007669"/>
    <property type="project" value="TreeGrafter"/>
</dbReference>
<dbReference type="GO" id="GO:0000776">
    <property type="term" value="C:kinetochore"/>
    <property type="evidence" value="ECO:0007669"/>
    <property type="project" value="TreeGrafter"/>
</dbReference>
<organism evidence="9 10">
    <name type="scientific">Chytriomyces confervae</name>
    <dbReference type="NCBI Taxonomy" id="246404"/>
    <lineage>
        <taxon>Eukaryota</taxon>
        <taxon>Fungi</taxon>
        <taxon>Fungi incertae sedis</taxon>
        <taxon>Chytridiomycota</taxon>
        <taxon>Chytridiomycota incertae sedis</taxon>
        <taxon>Chytridiomycetes</taxon>
        <taxon>Chytridiales</taxon>
        <taxon>Chytriomycetaceae</taxon>
        <taxon>Chytriomyces</taxon>
    </lineage>
</organism>
<dbReference type="GO" id="GO:0051315">
    <property type="term" value="P:attachment of mitotic spindle microtubules to kinetochore"/>
    <property type="evidence" value="ECO:0007669"/>
    <property type="project" value="TreeGrafter"/>
</dbReference>
<feature type="coiled-coil region" evidence="8">
    <location>
        <begin position="227"/>
        <end position="257"/>
    </location>
</feature>
<protein>
    <recommendedName>
        <fullName evidence="3">Spindle assembly checkpoint component MAD1</fullName>
    </recommendedName>
</protein>
<dbReference type="Pfam" id="PF05557">
    <property type="entry name" value="MAD"/>
    <property type="match status" value="1"/>
</dbReference>
<dbReference type="GO" id="GO:0007094">
    <property type="term" value="P:mitotic spindle assembly checkpoint signaling"/>
    <property type="evidence" value="ECO:0007669"/>
    <property type="project" value="InterPro"/>
</dbReference>
<evidence type="ECO:0000256" key="2">
    <source>
        <dbReference type="ARBA" id="ARBA00008029"/>
    </source>
</evidence>
<dbReference type="Gene3D" id="3.30.457.60">
    <property type="match status" value="1"/>
</dbReference>
<keyword evidence="7" id="KW-0131">Cell cycle</keyword>
<keyword evidence="10" id="KW-1185">Reference proteome</keyword>
<feature type="coiled-coil region" evidence="8">
    <location>
        <begin position="303"/>
        <end position="391"/>
    </location>
</feature>
<name>A0A507E094_9FUNG</name>
<accession>A0A507E094</accession>
<dbReference type="PANTHER" id="PTHR23168:SF0">
    <property type="entry name" value="MITOTIC SPINDLE ASSEMBLY CHECKPOINT PROTEIN MAD1"/>
    <property type="match status" value="1"/>
</dbReference>
<feature type="non-terminal residue" evidence="9">
    <location>
        <position position="1"/>
    </location>
</feature>
<evidence type="ECO:0000256" key="3">
    <source>
        <dbReference type="ARBA" id="ARBA00022019"/>
    </source>
</evidence>
<evidence type="ECO:0000256" key="4">
    <source>
        <dbReference type="ARBA" id="ARBA00022618"/>
    </source>
</evidence>
<dbReference type="OrthoDB" id="331602at2759"/>
<keyword evidence="8" id="KW-0175">Coiled coil</keyword>
<dbReference type="Proteomes" id="UP000320333">
    <property type="component" value="Unassembled WGS sequence"/>
</dbReference>
<dbReference type="EMBL" id="QEAP01000787">
    <property type="protein sequence ID" value="TPX56857.1"/>
    <property type="molecule type" value="Genomic_DNA"/>
</dbReference>
<evidence type="ECO:0000256" key="8">
    <source>
        <dbReference type="SAM" id="Coils"/>
    </source>
</evidence>